<feature type="transmembrane region" description="Helical" evidence="1">
    <location>
        <begin position="91"/>
        <end position="113"/>
    </location>
</feature>
<evidence type="ECO:0000256" key="1">
    <source>
        <dbReference type="SAM" id="Phobius"/>
    </source>
</evidence>
<organism evidence="2 3">
    <name type="scientific">Psychromonas aquatilis</name>
    <dbReference type="NCBI Taxonomy" id="2005072"/>
    <lineage>
        <taxon>Bacteria</taxon>
        <taxon>Pseudomonadati</taxon>
        <taxon>Pseudomonadota</taxon>
        <taxon>Gammaproteobacteria</taxon>
        <taxon>Alteromonadales</taxon>
        <taxon>Psychromonadaceae</taxon>
        <taxon>Psychromonas</taxon>
    </lineage>
</organism>
<comment type="caution">
    <text evidence="2">The sequence shown here is derived from an EMBL/GenBank/DDBJ whole genome shotgun (WGS) entry which is preliminary data.</text>
</comment>
<dbReference type="Proteomes" id="UP001369082">
    <property type="component" value="Unassembled WGS sequence"/>
</dbReference>
<feature type="transmembrane region" description="Helical" evidence="1">
    <location>
        <begin position="21"/>
        <end position="41"/>
    </location>
</feature>
<dbReference type="Pfam" id="PF11143">
    <property type="entry name" value="DUF2919"/>
    <property type="match status" value="1"/>
</dbReference>
<reference evidence="2 3" key="1">
    <citation type="submission" date="2024-02" db="EMBL/GenBank/DDBJ databases">
        <title>Bacteria isolated from the canopy kelp, Nereocystis luetkeana.</title>
        <authorList>
            <person name="Pfister C.A."/>
            <person name="Younker I.T."/>
            <person name="Light S.H."/>
        </authorList>
    </citation>
    <scope>NUCLEOTIDE SEQUENCE [LARGE SCALE GENOMIC DNA]</scope>
    <source>
        <strain evidence="2 3">TI.1.05</strain>
    </source>
</reference>
<accession>A0ABU9GMQ2</accession>
<feature type="transmembrane region" description="Helical" evidence="1">
    <location>
        <begin position="119"/>
        <end position="140"/>
    </location>
</feature>
<keyword evidence="1" id="KW-0812">Transmembrane</keyword>
<sequence>MTKNIYPLDNYTESGNLKAPTLLILILLFLARTWALLSISLVSQQTGNQLLSIFYPNKLHFYQGLLIGCLAIIVFAIYGRRHAEDKWAHKCWPFCLFMIWAAVILDCILQVYYLSTIHFHYSLTASIQLVITLWSLIYIVKSQRFKDSFKSITATK</sequence>
<protein>
    <submittedName>
        <fullName evidence="2">DUF2919 domain-containing protein</fullName>
    </submittedName>
</protein>
<feature type="transmembrane region" description="Helical" evidence="1">
    <location>
        <begin position="61"/>
        <end position="79"/>
    </location>
</feature>
<dbReference type="RefSeq" id="WP_341596602.1">
    <property type="nucleotide sequence ID" value="NZ_JBAKAZ010000007.1"/>
</dbReference>
<name>A0ABU9GMQ2_9GAMM</name>
<evidence type="ECO:0000313" key="2">
    <source>
        <dbReference type="EMBL" id="MEL0628591.1"/>
    </source>
</evidence>
<gene>
    <name evidence="2" type="ORF">V6256_03130</name>
</gene>
<dbReference type="InterPro" id="IPR021318">
    <property type="entry name" value="DUF2919"/>
</dbReference>
<keyword evidence="1" id="KW-0472">Membrane</keyword>
<keyword evidence="3" id="KW-1185">Reference proteome</keyword>
<evidence type="ECO:0000313" key="3">
    <source>
        <dbReference type="Proteomes" id="UP001369082"/>
    </source>
</evidence>
<dbReference type="EMBL" id="JBAKAZ010000007">
    <property type="protein sequence ID" value="MEL0628591.1"/>
    <property type="molecule type" value="Genomic_DNA"/>
</dbReference>
<proteinExistence type="predicted"/>
<keyword evidence="1" id="KW-1133">Transmembrane helix</keyword>